<gene>
    <name evidence="1" type="ORF">CPELLU_LOCUS9024</name>
</gene>
<comment type="caution">
    <text evidence="1">The sequence shown here is derived from an EMBL/GenBank/DDBJ whole genome shotgun (WGS) entry which is preliminary data.</text>
</comment>
<keyword evidence="2" id="KW-1185">Reference proteome</keyword>
<protein>
    <submittedName>
        <fullName evidence="1">6435_t:CDS:1</fullName>
    </submittedName>
</protein>
<organism evidence="1 2">
    <name type="scientific">Cetraspora pellucida</name>
    <dbReference type="NCBI Taxonomy" id="1433469"/>
    <lineage>
        <taxon>Eukaryota</taxon>
        <taxon>Fungi</taxon>
        <taxon>Fungi incertae sedis</taxon>
        <taxon>Mucoromycota</taxon>
        <taxon>Glomeromycotina</taxon>
        <taxon>Glomeromycetes</taxon>
        <taxon>Diversisporales</taxon>
        <taxon>Gigasporaceae</taxon>
        <taxon>Cetraspora</taxon>
    </lineage>
</organism>
<dbReference type="AlphaFoldDB" id="A0A9N9DQL3"/>
<dbReference type="EMBL" id="CAJVQA010006668">
    <property type="protein sequence ID" value="CAG8644547.1"/>
    <property type="molecule type" value="Genomic_DNA"/>
</dbReference>
<reference evidence="1" key="1">
    <citation type="submission" date="2021-06" db="EMBL/GenBank/DDBJ databases">
        <authorList>
            <person name="Kallberg Y."/>
            <person name="Tangrot J."/>
            <person name="Rosling A."/>
        </authorList>
    </citation>
    <scope>NUCLEOTIDE SEQUENCE</scope>
    <source>
        <strain evidence="1">FL966</strain>
    </source>
</reference>
<evidence type="ECO:0000313" key="1">
    <source>
        <dbReference type="EMBL" id="CAG8644547.1"/>
    </source>
</evidence>
<name>A0A9N9DQL3_9GLOM</name>
<evidence type="ECO:0000313" key="2">
    <source>
        <dbReference type="Proteomes" id="UP000789759"/>
    </source>
</evidence>
<sequence length="155" mass="18201">MASSSQSIESLNNYVKRCSHCDKSKIIDNFIWQNKEHLKEFSHYNICTTKKKRKSVNIESEETTYSESINLVNILDNDNIEEIIAYDNNVLYDLVNLESVIVSCFIDIEEVHFLKTFRLEDELVNDILSNDDEENKYLNIVLPFLLLIKIGSYFY</sequence>
<dbReference type="OrthoDB" id="2472510at2759"/>
<accession>A0A9N9DQL3</accession>
<proteinExistence type="predicted"/>
<dbReference type="Proteomes" id="UP000789759">
    <property type="component" value="Unassembled WGS sequence"/>
</dbReference>